<dbReference type="Pfam" id="PF02893">
    <property type="entry name" value="GRAM"/>
    <property type="match status" value="2"/>
</dbReference>
<feature type="region of interest" description="Disordered" evidence="1">
    <location>
        <begin position="919"/>
        <end position="938"/>
    </location>
</feature>
<evidence type="ECO:0000259" key="2">
    <source>
        <dbReference type="PROSITE" id="PS50086"/>
    </source>
</evidence>
<protein>
    <submittedName>
        <fullName evidence="3">GTPase activating protein (GAP)</fullName>
    </submittedName>
</protein>
<feature type="region of interest" description="Disordered" evidence="1">
    <location>
        <begin position="965"/>
        <end position="1004"/>
    </location>
</feature>
<reference evidence="3" key="1">
    <citation type="submission" date="2022-07" db="EMBL/GenBank/DDBJ databases">
        <title>Phylogenomic reconstructions and comparative analyses of Kickxellomycotina fungi.</title>
        <authorList>
            <person name="Reynolds N.K."/>
            <person name="Stajich J.E."/>
            <person name="Barry K."/>
            <person name="Grigoriev I.V."/>
            <person name="Crous P."/>
            <person name="Smith M.E."/>
        </authorList>
    </citation>
    <scope>NUCLEOTIDE SEQUENCE</scope>
    <source>
        <strain evidence="3">NBRC 32514</strain>
    </source>
</reference>
<dbReference type="InterPro" id="IPR004182">
    <property type="entry name" value="GRAM"/>
</dbReference>
<dbReference type="GO" id="GO:0031267">
    <property type="term" value="F:small GTPase binding"/>
    <property type="evidence" value="ECO:0007669"/>
    <property type="project" value="TreeGrafter"/>
</dbReference>
<dbReference type="PROSITE" id="PS50086">
    <property type="entry name" value="TBC_RABGAP"/>
    <property type="match status" value="1"/>
</dbReference>
<evidence type="ECO:0000313" key="3">
    <source>
        <dbReference type="EMBL" id="KAJ1725170.1"/>
    </source>
</evidence>
<organism evidence="3 4">
    <name type="scientific">Coemansia erecta</name>
    <dbReference type="NCBI Taxonomy" id="147472"/>
    <lineage>
        <taxon>Eukaryota</taxon>
        <taxon>Fungi</taxon>
        <taxon>Fungi incertae sedis</taxon>
        <taxon>Zoopagomycota</taxon>
        <taxon>Kickxellomycotina</taxon>
        <taxon>Kickxellomycetes</taxon>
        <taxon>Kickxellales</taxon>
        <taxon>Kickxellaceae</taxon>
        <taxon>Coemansia</taxon>
    </lineage>
</organism>
<dbReference type="InterPro" id="IPR011993">
    <property type="entry name" value="PH-like_dom_sf"/>
</dbReference>
<dbReference type="Gene3D" id="1.10.472.80">
    <property type="entry name" value="Ypt/Rab-GAP domain of gyp1p, domain 3"/>
    <property type="match status" value="1"/>
</dbReference>
<name>A0A9W8CSZ7_9FUNG</name>
<comment type="caution">
    <text evidence="3">The sequence shown here is derived from an EMBL/GenBank/DDBJ whole genome shotgun (WGS) entry which is preliminary data.</text>
</comment>
<dbReference type="InterPro" id="IPR050302">
    <property type="entry name" value="Rab_GAP_TBC_domain"/>
</dbReference>
<feature type="compositionally biased region" description="Basic and acidic residues" evidence="1">
    <location>
        <begin position="926"/>
        <end position="937"/>
    </location>
</feature>
<dbReference type="Proteomes" id="UP001149813">
    <property type="component" value="Unassembled WGS sequence"/>
</dbReference>
<dbReference type="EMBL" id="JANBOJ010000010">
    <property type="protein sequence ID" value="KAJ1725170.1"/>
    <property type="molecule type" value="Genomic_DNA"/>
</dbReference>
<evidence type="ECO:0000313" key="4">
    <source>
        <dbReference type="Proteomes" id="UP001149813"/>
    </source>
</evidence>
<dbReference type="SMART" id="SM00568">
    <property type="entry name" value="GRAM"/>
    <property type="match status" value="2"/>
</dbReference>
<feature type="compositionally biased region" description="Low complexity" evidence="1">
    <location>
        <begin position="260"/>
        <end position="293"/>
    </location>
</feature>
<feature type="compositionally biased region" description="Low complexity" evidence="1">
    <location>
        <begin position="993"/>
        <end position="1004"/>
    </location>
</feature>
<dbReference type="SMART" id="SM00164">
    <property type="entry name" value="TBC"/>
    <property type="match status" value="1"/>
</dbReference>
<sequence length="1393" mass="154985">MFVLPAPAEPSAFWSDVKHTENFVLQQSVSSGGAFLRNFLATIQNVLETKPPPFRVVYRHSAASDSYIVLGVGETREEIEADWKWLSDNIMPVVTELTEGADRASFVVTKIRFLATEEGGQDASADRKMRAATTTFRQTFDVGRTENLVTYYACALQSGFMLHQGWLYLSEHYFCFYSYMFGSEKKIMFQLREIKNLQKARTMGGARDDAIEVETKDGGKYVFANMFHRDETFDMLSQLTANTMKRVLMNSEYATATHQSASAGPGLSPGAAGAAGSHRRSPSTSSSVANAAAGINPDSRLPMNTGARPGSIKTGASLAEQIAQQRRNEEFRGEFGLPRSETLLSVIETATLALPGSLHLYAGKLYLSTSFVCFISPDYRGCRITFPMAAIRRIERISGTDRYSMPCYELIITVWHQTGVSFKVPLDNSECNRWCDALRGQLKMMVDEQRYAKENKTALARYTLKAFCRTCPSEELLLNSGNTQPTVNCLGQTFGFPGDEKELKEKARNRHWVVYFRENGRNLTAIRRAEFDRLIRVGLPNSLRGEIWELSSGAMYLRFQNRGVYEKYVNDYLDCRGPYADEIEKDLNRSLPEYAGYQVSEGIDALRRVLNAYSLRDAELGYCQAMNIVASAMLVFMSEEQVFWTLTVMCDRLVPGYYSPSMYGATLDQSIFQTLVEETMPLLAAGFKKHDIQLSIACLPWFLTLYVNSMPLLYALRVLDCFFLDGPKVLFQIGLAILKINGSALLSITDDGGFLHVLKQYYATLGDPAYPDAINARARNVTKFHELLFVAYTDFPFITHARVEELRRSHQLRIVHSVQEFSKRTFLRGVLDAGGFTKEQLSLLYDRYYSVLFYSRGNGMPNEMTKTADDEGTEKITLDIYGFARFMYEISSWMRVQIREARERIQSHRNVSLADVKRKKLGDGSNDDRSKIDDVSRETAASLENPGWFITSLFRYASTRVPPKTRLHVNESTPTSPGDSNELPPGDAKEPSESSPTPAAPSVAEQPKVAGLRVSFQQCVIALGNIVNTDLLTRMDVFFDMYAMTQPGSITRGEVFQLSEALLYIGHGEDAEAGERHRQRDSDVTNEERLLRSVSGFLRRAVSYGESLESSHDGSAVDFLLPRNMFRVVVLEDEVLEEFFSEIVPASFRFTDGVELANPLRAISTHLPPSTPLTARATESAPARLFASGLSVAEGMSAKLAQTIALGSQFVDRRMLTPVVRSAAQSEAPPAVRGTFSVTDDVAAVTQLSNAKAGDNQALVDEMARLMVMMPGNGGAASDDAELGDSYDTPKTTPLASQVQIEDLKQLWTNAPQEPASNMPQDPYENLLDEVDELLGEIEDEDDTSALSAPISELASPVDGAKAAGKASAKALNDLDFEIDDDDDDELNQLLRD</sequence>
<dbReference type="PANTHER" id="PTHR47219">
    <property type="entry name" value="RAB GTPASE-ACTIVATING PROTEIN 1-LIKE"/>
    <property type="match status" value="1"/>
</dbReference>
<dbReference type="SUPFAM" id="SSF47923">
    <property type="entry name" value="Ypt/Rab-GAP domain of gyp1p"/>
    <property type="match status" value="2"/>
</dbReference>
<dbReference type="InterPro" id="IPR000195">
    <property type="entry name" value="Rab-GAP-TBC_dom"/>
</dbReference>
<dbReference type="GO" id="GO:0005096">
    <property type="term" value="F:GTPase activator activity"/>
    <property type="evidence" value="ECO:0007669"/>
    <property type="project" value="TreeGrafter"/>
</dbReference>
<dbReference type="Gene3D" id="1.10.8.270">
    <property type="entry name" value="putative rabgap domain of human tbc1 domain family member 14 like domains"/>
    <property type="match status" value="1"/>
</dbReference>
<accession>A0A9W8CSZ7</accession>
<feature type="compositionally biased region" description="Polar residues" evidence="1">
    <location>
        <begin position="970"/>
        <end position="979"/>
    </location>
</feature>
<gene>
    <name evidence="3" type="primary">GYP2</name>
    <name evidence="3" type="ORF">LPJ53_000593</name>
</gene>
<dbReference type="Pfam" id="PF00566">
    <property type="entry name" value="RabGAP-TBC"/>
    <property type="match status" value="1"/>
</dbReference>
<dbReference type="PANTHER" id="PTHR47219:SF20">
    <property type="entry name" value="TBC1 DOMAIN FAMILY MEMBER 2B"/>
    <property type="match status" value="1"/>
</dbReference>
<dbReference type="OrthoDB" id="17687at2759"/>
<feature type="region of interest" description="Disordered" evidence="1">
    <location>
        <begin position="258"/>
        <end position="312"/>
    </location>
</feature>
<keyword evidence="4" id="KW-1185">Reference proteome</keyword>
<evidence type="ECO:0000256" key="1">
    <source>
        <dbReference type="SAM" id="MobiDB-lite"/>
    </source>
</evidence>
<feature type="domain" description="Rab-GAP TBC" evidence="2">
    <location>
        <begin position="538"/>
        <end position="726"/>
    </location>
</feature>
<dbReference type="InterPro" id="IPR035969">
    <property type="entry name" value="Rab-GAP_TBC_sf"/>
</dbReference>
<dbReference type="Gene3D" id="2.30.29.30">
    <property type="entry name" value="Pleckstrin-homology domain (PH domain)/Phosphotyrosine-binding domain (PTB)"/>
    <property type="match status" value="2"/>
</dbReference>
<proteinExistence type="predicted"/>